<reference evidence="2" key="2">
    <citation type="submission" date="2021-04" db="EMBL/GenBank/DDBJ databases">
        <authorList>
            <person name="Gilroy R."/>
        </authorList>
    </citation>
    <scope>NUCLEOTIDE SEQUENCE</scope>
    <source>
        <strain evidence="2">23274</strain>
    </source>
</reference>
<proteinExistence type="predicted"/>
<dbReference type="EMBL" id="DXFT01000155">
    <property type="protein sequence ID" value="HIX04017.1"/>
    <property type="molecule type" value="Genomic_DNA"/>
</dbReference>
<feature type="chain" id="PRO_5038977047" evidence="1">
    <location>
        <begin position="19"/>
        <end position="133"/>
    </location>
</feature>
<dbReference type="Proteomes" id="UP000824202">
    <property type="component" value="Unassembled WGS sequence"/>
</dbReference>
<evidence type="ECO:0000256" key="1">
    <source>
        <dbReference type="SAM" id="SignalP"/>
    </source>
</evidence>
<gene>
    <name evidence="2" type="ORF">H9863_07895</name>
</gene>
<dbReference type="PANTHER" id="PTHR37833">
    <property type="entry name" value="LIPOPROTEIN-RELATED"/>
    <property type="match status" value="1"/>
</dbReference>
<accession>A0A9D2ACQ1</accession>
<dbReference type="PANTHER" id="PTHR37833:SF1">
    <property type="entry name" value="SIGNAL PEPTIDE PROTEIN"/>
    <property type="match status" value="1"/>
</dbReference>
<keyword evidence="1" id="KW-0732">Signal</keyword>
<dbReference type="Pfam" id="PF07610">
    <property type="entry name" value="DUF1573"/>
    <property type="match status" value="1"/>
</dbReference>
<organism evidence="2 3">
    <name type="scientific">Candidatus Odoribacter faecigallinarum</name>
    <dbReference type="NCBI Taxonomy" id="2838706"/>
    <lineage>
        <taxon>Bacteria</taxon>
        <taxon>Pseudomonadati</taxon>
        <taxon>Bacteroidota</taxon>
        <taxon>Bacteroidia</taxon>
        <taxon>Bacteroidales</taxon>
        <taxon>Odoribacteraceae</taxon>
        <taxon>Odoribacter</taxon>
    </lineage>
</organism>
<evidence type="ECO:0000313" key="3">
    <source>
        <dbReference type="Proteomes" id="UP000824202"/>
    </source>
</evidence>
<feature type="signal peptide" evidence="1">
    <location>
        <begin position="1"/>
        <end position="18"/>
    </location>
</feature>
<comment type="caution">
    <text evidence="2">The sequence shown here is derived from an EMBL/GenBank/DDBJ whole genome shotgun (WGS) entry which is preliminary data.</text>
</comment>
<dbReference type="InterPro" id="IPR013783">
    <property type="entry name" value="Ig-like_fold"/>
</dbReference>
<protein>
    <submittedName>
        <fullName evidence="2">DUF1573 domain-containing protein</fullName>
    </submittedName>
</protein>
<sequence>MKRIYLYSSILISILLFATCRDTKKQSTGKDTQIEWIQKTWDFGEISEGEEVCHTFRFKNIGNYPFIIKKVETGCGCTTVSYDKAPVAPGKEGKLEISFNSESRYGKQYKEIRIFANIPEKQTSVRFTANVRE</sequence>
<name>A0A9D2ACQ1_9BACT</name>
<evidence type="ECO:0000313" key="2">
    <source>
        <dbReference type="EMBL" id="HIX04017.1"/>
    </source>
</evidence>
<dbReference type="InterPro" id="IPR011467">
    <property type="entry name" value="DUF1573"/>
</dbReference>
<reference evidence="2" key="1">
    <citation type="journal article" date="2021" name="PeerJ">
        <title>Extensive microbial diversity within the chicken gut microbiome revealed by metagenomics and culture.</title>
        <authorList>
            <person name="Gilroy R."/>
            <person name="Ravi A."/>
            <person name="Getino M."/>
            <person name="Pursley I."/>
            <person name="Horton D.L."/>
            <person name="Alikhan N.F."/>
            <person name="Baker D."/>
            <person name="Gharbi K."/>
            <person name="Hall N."/>
            <person name="Watson M."/>
            <person name="Adriaenssens E.M."/>
            <person name="Foster-Nyarko E."/>
            <person name="Jarju S."/>
            <person name="Secka A."/>
            <person name="Antonio M."/>
            <person name="Oren A."/>
            <person name="Chaudhuri R.R."/>
            <person name="La Ragione R."/>
            <person name="Hildebrand F."/>
            <person name="Pallen M.J."/>
        </authorList>
    </citation>
    <scope>NUCLEOTIDE SEQUENCE</scope>
    <source>
        <strain evidence="2">23274</strain>
    </source>
</reference>
<dbReference type="Gene3D" id="2.60.40.10">
    <property type="entry name" value="Immunoglobulins"/>
    <property type="match status" value="1"/>
</dbReference>
<dbReference type="AlphaFoldDB" id="A0A9D2ACQ1"/>